<dbReference type="Gene3D" id="3.30.2350.10">
    <property type="entry name" value="Pseudouridine synthase"/>
    <property type="match status" value="1"/>
</dbReference>
<dbReference type="RefSeq" id="WP_007184333.1">
    <property type="nucleotide sequence ID" value="NZ_AKGD01000001.1"/>
</dbReference>
<dbReference type="AlphaFoldDB" id="I7ZHM5"/>
<evidence type="ECO:0000313" key="2">
    <source>
        <dbReference type="EMBL" id="EIT71242.1"/>
    </source>
</evidence>
<dbReference type="OrthoDB" id="9807829at2"/>
<name>I7ZHM5_9GAMM</name>
<dbReference type="Pfam" id="PF00849">
    <property type="entry name" value="PseudoU_synth_2"/>
    <property type="match status" value="1"/>
</dbReference>
<feature type="domain" description="Pseudouridine synthase RsuA/RluA-like" evidence="1">
    <location>
        <begin position="89"/>
        <end position="238"/>
    </location>
</feature>
<dbReference type="EMBL" id="AKGD01000001">
    <property type="protein sequence ID" value="EIT71242.1"/>
    <property type="molecule type" value="Genomic_DNA"/>
</dbReference>
<dbReference type="Proteomes" id="UP000003704">
    <property type="component" value="Unassembled WGS sequence"/>
</dbReference>
<gene>
    <name evidence="2" type="ORF">WQQ_13790</name>
</gene>
<dbReference type="GO" id="GO:0009982">
    <property type="term" value="F:pseudouridine synthase activity"/>
    <property type="evidence" value="ECO:0007669"/>
    <property type="project" value="InterPro"/>
</dbReference>
<dbReference type="InterPro" id="IPR006224">
    <property type="entry name" value="PsdUridine_synth_RluA-like_CS"/>
</dbReference>
<dbReference type="InterPro" id="IPR006145">
    <property type="entry name" value="PsdUridine_synth_RsuA/RluA"/>
</dbReference>
<evidence type="ECO:0000313" key="3">
    <source>
        <dbReference type="Proteomes" id="UP000003704"/>
    </source>
</evidence>
<dbReference type="PATRIC" id="fig|1172194.4.peg.1326"/>
<accession>I7ZHM5</accession>
<dbReference type="GO" id="GO:0140098">
    <property type="term" value="F:catalytic activity, acting on RNA"/>
    <property type="evidence" value="ECO:0007669"/>
    <property type="project" value="UniProtKB-ARBA"/>
</dbReference>
<protein>
    <submittedName>
        <fullName evidence="2">Putative pseudouridylate synthase</fullName>
    </submittedName>
</protein>
<dbReference type="SUPFAM" id="SSF55120">
    <property type="entry name" value="Pseudouridine synthase"/>
    <property type="match status" value="1"/>
</dbReference>
<dbReference type="InterPro" id="IPR020103">
    <property type="entry name" value="PsdUridine_synth_cat_dom_sf"/>
</dbReference>
<reference evidence="2 3" key="1">
    <citation type="journal article" date="2012" name="J. Bacteriol.">
        <title>Genome Sequence of n-Alkane-Degrading Hydrocarboniphaga effusa Strain AP103T (ATCC BAA-332T).</title>
        <authorList>
            <person name="Chang H.K."/>
            <person name="Zylstra G.J."/>
            <person name="Chae J.C."/>
        </authorList>
    </citation>
    <scope>NUCLEOTIDE SEQUENCE [LARGE SCALE GENOMIC DNA]</scope>
    <source>
        <strain evidence="2 3">AP103</strain>
    </source>
</reference>
<comment type="caution">
    <text evidence="2">The sequence shown here is derived from an EMBL/GenBank/DDBJ whole genome shotgun (WGS) entry which is preliminary data.</text>
</comment>
<dbReference type="GO" id="GO:0003723">
    <property type="term" value="F:RNA binding"/>
    <property type="evidence" value="ECO:0007669"/>
    <property type="project" value="InterPro"/>
</dbReference>
<organism evidence="2 3">
    <name type="scientific">Hydrocarboniphaga effusa AP103</name>
    <dbReference type="NCBI Taxonomy" id="1172194"/>
    <lineage>
        <taxon>Bacteria</taxon>
        <taxon>Pseudomonadati</taxon>
        <taxon>Pseudomonadota</taxon>
        <taxon>Gammaproteobacteria</taxon>
        <taxon>Nevskiales</taxon>
        <taxon>Nevskiaceae</taxon>
        <taxon>Hydrocarboniphaga</taxon>
    </lineage>
</organism>
<evidence type="ECO:0000259" key="1">
    <source>
        <dbReference type="Pfam" id="PF00849"/>
    </source>
</evidence>
<dbReference type="PANTHER" id="PTHR21600:SF84">
    <property type="entry name" value="PSEUDOURIDINE SYNTHASE RSUA_RLUA-LIKE DOMAIN-CONTAINING PROTEIN"/>
    <property type="match status" value="1"/>
</dbReference>
<proteinExistence type="predicted"/>
<dbReference type="STRING" id="1172194.WQQ_13790"/>
<keyword evidence="3" id="KW-1185">Reference proteome</keyword>
<dbReference type="PROSITE" id="PS01129">
    <property type="entry name" value="PSI_RLU"/>
    <property type="match status" value="1"/>
</dbReference>
<dbReference type="PANTHER" id="PTHR21600">
    <property type="entry name" value="MITOCHONDRIAL RNA PSEUDOURIDINE SYNTHASE"/>
    <property type="match status" value="1"/>
</dbReference>
<dbReference type="GO" id="GO:0000455">
    <property type="term" value="P:enzyme-directed rRNA pseudouridine synthesis"/>
    <property type="evidence" value="ECO:0007669"/>
    <property type="project" value="TreeGrafter"/>
</dbReference>
<sequence length="290" mass="33254">MQPGVGRSSIQLPPGDWALLVDFLAEHFARIGREVWIARLQQGKVFDARGEPLSVDAPFVAGQVVRYFREVEHEPRIPFEANILHRDEHLLVVDKPHFLPTVPAGRFVRESLLMRLKLATGLGSLAPLHRLDRETAGLVLFSIDERSRAAYSALFAERRIDKVYEALAPLSPAHRFPLQRSSRIVAGEPFFRMREIDGEPNAHTQIELIETHHDTGRGRYRLRPQTGKKHQLRLHMAALGLPIENDRWYPDLLDESEDDYRKPLKLLARSLAFEDPVGGEQREFKSRFEL</sequence>
<dbReference type="InterPro" id="IPR050188">
    <property type="entry name" value="RluA_PseudoU_synthase"/>
</dbReference>